<comment type="caution">
    <text evidence="2">The sequence shown here is derived from an EMBL/GenBank/DDBJ whole genome shotgun (WGS) entry which is preliminary data.</text>
</comment>
<protein>
    <submittedName>
        <fullName evidence="2">2-polyprenyl-6-methoxyphenol hydroxylase-like FAD-dependent oxidoreductase</fullName>
    </submittedName>
</protein>
<organism evidence="2 3">
    <name type="scientific">Ottowia thiooxydans</name>
    <dbReference type="NCBI Taxonomy" id="219182"/>
    <lineage>
        <taxon>Bacteria</taxon>
        <taxon>Pseudomonadati</taxon>
        <taxon>Pseudomonadota</taxon>
        <taxon>Betaproteobacteria</taxon>
        <taxon>Burkholderiales</taxon>
        <taxon>Comamonadaceae</taxon>
        <taxon>Ottowia</taxon>
    </lineage>
</organism>
<dbReference type="Pfam" id="PF17885">
    <property type="entry name" value="Smoa_sbd"/>
    <property type="match status" value="1"/>
</dbReference>
<reference evidence="2 3" key="1">
    <citation type="submission" date="2024-06" db="EMBL/GenBank/DDBJ databases">
        <title>Sorghum-associated microbial communities from plants grown in Nebraska, USA.</title>
        <authorList>
            <person name="Schachtman D."/>
        </authorList>
    </citation>
    <scope>NUCLEOTIDE SEQUENCE [LARGE SCALE GENOMIC DNA]</scope>
    <source>
        <strain evidence="2 3">2709</strain>
    </source>
</reference>
<dbReference type="Proteomes" id="UP001549320">
    <property type="component" value="Unassembled WGS sequence"/>
</dbReference>
<dbReference type="SUPFAM" id="SSF51905">
    <property type="entry name" value="FAD/NAD(P)-binding domain"/>
    <property type="match status" value="1"/>
</dbReference>
<dbReference type="RefSeq" id="WP_354446810.1">
    <property type="nucleotide sequence ID" value="NZ_JBEPSH010000008.1"/>
</dbReference>
<dbReference type="InterPro" id="IPR041654">
    <property type="entry name" value="StyA_sbd"/>
</dbReference>
<dbReference type="InterPro" id="IPR036188">
    <property type="entry name" value="FAD/NAD-bd_sf"/>
</dbReference>
<accession>A0ABV2QDE2</accession>
<name>A0ABV2QDE2_9BURK</name>
<keyword evidence="3" id="KW-1185">Reference proteome</keyword>
<proteinExistence type="predicted"/>
<feature type="domain" description="Styrene monooxygenase StyA putative substrate binding" evidence="1">
    <location>
        <begin position="147"/>
        <end position="258"/>
    </location>
</feature>
<evidence type="ECO:0000313" key="2">
    <source>
        <dbReference type="EMBL" id="MET4579056.1"/>
    </source>
</evidence>
<dbReference type="Gene3D" id="3.30.9.40">
    <property type="match status" value="1"/>
</dbReference>
<gene>
    <name evidence="2" type="ORF">ABIE13_004179</name>
</gene>
<dbReference type="Gene3D" id="3.50.50.60">
    <property type="entry name" value="FAD/NAD(P)-binding domain"/>
    <property type="match status" value="2"/>
</dbReference>
<evidence type="ECO:0000259" key="1">
    <source>
        <dbReference type="Pfam" id="PF17885"/>
    </source>
</evidence>
<sequence>MTKVAIIGGGQCGFHLAFGLLDRGFEITLYTDRTPDQLLGGKIPSTAFLFNQTLEWERRLGLNFWEDCAPIGEGMLVDFRDPNGKVMMTVKGQLGDRSGQAIDQRSKFARWTQEFERRGGTLVYRAIDMSELEGIAGDNDLTLVASGKGPINALFARDAERSVHATPPRNLAAMLLTGSKLIGDHPWPKASFRPLRFNFVFGVGEFFSLPFYTHTVGECRSILFEACPGGPMDRFQSAADGAEMLEIARGVMSDFAPDDLPLFEGAQLTDENAWLKGAFTPTIRHPVGRLASGRVVMGVGDTVCLNDPISGQGANNASRMAEHLIQAIVAHGNAAFDADWMQNAFDTFWNSSASYTSAFTNALLNPPGDAVMHVLQAASVQPHIGDHFMRCFERPSEYWPWIADLEEAKRFVADRSLSHAA</sequence>
<dbReference type="EMBL" id="JBEPSH010000008">
    <property type="protein sequence ID" value="MET4579056.1"/>
    <property type="molecule type" value="Genomic_DNA"/>
</dbReference>
<evidence type="ECO:0000313" key="3">
    <source>
        <dbReference type="Proteomes" id="UP001549320"/>
    </source>
</evidence>